<comment type="function">
    <text evidence="15">Cell adhesion molecule that promotes cell-cell contacts and plays important roles in the development of the nervous system. Acts by forming homophilic or heterophilic trans-dimers.</text>
</comment>
<evidence type="ECO:0000256" key="16">
    <source>
        <dbReference type="ARBA" id="ARBA00062858"/>
    </source>
</evidence>
<dbReference type="AlphaFoldDB" id="A0AAV1QC93"/>
<evidence type="ECO:0000256" key="6">
    <source>
        <dbReference type="ARBA" id="ARBA00022729"/>
    </source>
</evidence>
<keyword evidence="7" id="KW-0677">Repeat</keyword>
<evidence type="ECO:0000256" key="14">
    <source>
        <dbReference type="ARBA" id="ARBA00023319"/>
    </source>
</evidence>
<evidence type="ECO:0000256" key="17">
    <source>
        <dbReference type="SAM" id="MobiDB-lite"/>
    </source>
</evidence>
<comment type="similarity">
    <text evidence="3">Belongs to the nectin family.</text>
</comment>
<keyword evidence="10 18" id="KW-1133">Transmembrane helix</keyword>
<dbReference type="InterPro" id="IPR036179">
    <property type="entry name" value="Ig-like_dom_sf"/>
</dbReference>
<keyword evidence="8" id="KW-0130">Cell adhesion</keyword>
<keyword evidence="9" id="KW-0965">Cell junction</keyword>
<dbReference type="GO" id="GO:0098632">
    <property type="term" value="F:cell-cell adhesion mediator activity"/>
    <property type="evidence" value="ECO:0007669"/>
    <property type="project" value="InterPro"/>
</dbReference>
<evidence type="ECO:0000256" key="5">
    <source>
        <dbReference type="ARBA" id="ARBA00022692"/>
    </source>
</evidence>
<evidence type="ECO:0000256" key="4">
    <source>
        <dbReference type="ARBA" id="ARBA00022475"/>
    </source>
</evidence>
<dbReference type="Pfam" id="PF07686">
    <property type="entry name" value="V-set"/>
    <property type="match status" value="1"/>
</dbReference>
<keyword evidence="13" id="KW-0325">Glycoprotein</keyword>
<keyword evidence="4" id="KW-1003">Cell membrane</keyword>
<dbReference type="PANTHER" id="PTHR46841">
    <property type="entry name" value="OX-2 MEMBRANE GLYCOPROTEIN"/>
    <property type="match status" value="1"/>
</dbReference>
<evidence type="ECO:0000256" key="2">
    <source>
        <dbReference type="ARBA" id="ARBA00004536"/>
    </source>
</evidence>
<dbReference type="InterPro" id="IPR003599">
    <property type="entry name" value="Ig_sub"/>
</dbReference>
<evidence type="ECO:0000313" key="22">
    <source>
        <dbReference type="Proteomes" id="UP001314229"/>
    </source>
</evidence>
<dbReference type="GO" id="GO:0009986">
    <property type="term" value="C:cell surface"/>
    <property type="evidence" value="ECO:0007669"/>
    <property type="project" value="TreeGrafter"/>
</dbReference>
<dbReference type="GO" id="GO:0005886">
    <property type="term" value="C:plasma membrane"/>
    <property type="evidence" value="ECO:0007669"/>
    <property type="project" value="UniProtKB-SubCell"/>
</dbReference>
<sequence>MANHAVLYLLFVVEIFPKGLTDVIQTQQTVMVKVGEDVHLSCQLMQTKDVLQVTWQKDLPEGKKNIATYSEHYGQTVNPGFQDKVEFKDAGLKNCSIVIRKVMEQDEGCYLCLFNTFPDGSLTGRTCLHLYELHEPILQIRESNSTEETVVSCSATGRPAPTVTLNVPQQDLYFSNSSTVSVTNTNATVTVTTTAVLSGFRGNDAQVGCAARLLSVPEIQVFKTIPAVNQSSDDETGSDKNFISIVASFTAVVVSVFVFTVLLHKHKNRSFQLSTQMRLQTPQDENQKEEKTE</sequence>
<comment type="subcellular location">
    <subcellularLocation>
        <location evidence="2">Cell junction</location>
        <location evidence="2">Adherens junction</location>
    </subcellularLocation>
    <subcellularLocation>
        <location evidence="1">Cell membrane</location>
        <topology evidence="1">Single-pass type I membrane protein</topology>
    </subcellularLocation>
</comment>
<dbReference type="PANTHER" id="PTHR46841:SF7">
    <property type="entry name" value="IG-LIKE DOMAIN-CONTAINING PROTEIN"/>
    <property type="match status" value="1"/>
</dbReference>
<gene>
    <name evidence="21" type="ORF">FSCOSCO3_A008154</name>
</gene>
<dbReference type="GO" id="GO:0005912">
    <property type="term" value="C:adherens junction"/>
    <property type="evidence" value="ECO:0007669"/>
    <property type="project" value="UniProtKB-SubCell"/>
</dbReference>
<dbReference type="FunFam" id="2.60.40.10:FF:000304">
    <property type="entry name" value="Nectin cell adhesion molecule 1"/>
    <property type="match status" value="1"/>
</dbReference>
<organism evidence="21 22">
    <name type="scientific">Scomber scombrus</name>
    <name type="common">Atlantic mackerel</name>
    <name type="synonym">Scomber vernalis</name>
    <dbReference type="NCBI Taxonomy" id="13677"/>
    <lineage>
        <taxon>Eukaryota</taxon>
        <taxon>Metazoa</taxon>
        <taxon>Chordata</taxon>
        <taxon>Craniata</taxon>
        <taxon>Vertebrata</taxon>
        <taxon>Euteleostomi</taxon>
        <taxon>Actinopterygii</taxon>
        <taxon>Neopterygii</taxon>
        <taxon>Teleostei</taxon>
        <taxon>Neoteleostei</taxon>
        <taxon>Acanthomorphata</taxon>
        <taxon>Pelagiaria</taxon>
        <taxon>Scombriformes</taxon>
        <taxon>Scombridae</taxon>
        <taxon>Scomber</taxon>
    </lineage>
</organism>
<keyword evidence="6 19" id="KW-0732">Signal</keyword>
<evidence type="ECO:0000256" key="13">
    <source>
        <dbReference type="ARBA" id="ARBA00023180"/>
    </source>
</evidence>
<reference evidence="21 22" key="1">
    <citation type="submission" date="2024-01" db="EMBL/GenBank/DDBJ databases">
        <authorList>
            <person name="Alioto T."/>
            <person name="Alioto T."/>
            <person name="Gomez Garrido J."/>
        </authorList>
    </citation>
    <scope>NUCLEOTIDE SEQUENCE [LARGE SCALE GENOMIC DNA]</scope>
</reference>
<evidence type="ECO:0000256" key="9">
    <source>
        <dbReference type="ARBA" id="ARBA00022949"/>
    </source>
</evidence>
<dbReference type="InterPro" id="IPR013783">
    <property type="entry name" value="Ig-like_fold"/>
</dbReference>
<evidence type="ECO:0000256" key="12">
    <source>
        <dbReference type="ARBA" id="ARBA00023157"/>
    </source>
</evidence>
<evidence type="ECO:0000256" key="7">
    <source>
        <dbReference type="ARBA" id="ARBA00022737"/>
    </source>
</evidence>
<keyword evidence="22" id="KW-1185">Reference proteome</keyword>
<feature type="compositionally biased region" description="Polar residues" evidence="17">
    <location>
        <begin position="274"/>
        <end position="284"/>
    </location>
</feature>
<feature type="signal peptide" evidence="19">
    <location>
        <begin position="1"/>
        <end position="21"/>
    </location>
</feature>
<dbReference type="InterPro" id="IPR047164">
    <property type="entry name" value="OX2G-like"/>
</dbReference>
<comment type="caution">
    <text evidence="21">The sequence shown here is derived from an EMBL/GenBank/DDBJ whole genome shotgun (WGS) entry which is preliminary data.</text>
</comment>
<dbReference type="GO" id="GO:0043025">
    <property type="term" value="C:neuronal cell body"/>
    <property type="evidence" value="ECO:0007669"/>
    <property type="project" value="TreeGrafter"/>
</dbReference>
<dbReference type="Gene3D" id="2.60.40.10">
    <property type="entry name" value="Immunoglobulins"/>
    <property type="match status" value="2"/>
</dbReference>
<dbReference type="GO" id="GO:0030424">
    <property type="term" value="C:axon"/>
    <property type="evidence" value="ECO:0007669"/>
    <property type="project" value="TreeGrafter"/>
</dbReference>
<keyword evidence="14" id="KW-0393">Immunoglobulin domain</keyword>
<evidence type="ECO:0000256" key="1">
    <source>
        <dbReference type="ARBA" id="ARBA00004251"/>
    </source>
</evidence>
<feature type="region of interest" description="Disordered" evidence="17">
    <location>
        <begin position="274"/>
        <end position="293"/>
    </location>
</feature>
<evidence type="ECO:0000256" key="19">
    <source>
        <dbReference type="SAM" id="SignalP"/>
    </source>
</evidence>
<dbReference type="Proteomes" id="UP001314229">
    <property type="component" value="Unassembled WGS sequence"/>
</dbReference>
<keyword evidence="12" id="KW-1015">Disulfide bond</keyword>
<dbReference type="EMBL" id="CAWUFR010000736">
    <property type="protein sequence ID" value="CAK6980795.1"/>
    <property type="molecule type" value="Genomic_DNA"/>
</dbReference>
<evidence type="ECO:0000256" key="10">
    <source>
        <dbReference type="ARBA" id="ARBA00022989"/>
    </source>
</evidence>
<evidence type="ECO:0000256" key="15">
    <source>
        <dbReference type="ARBA" id="ARBA00058274"/>
    </source>
</evidence>
<keyword evidence="5 18" id="KW-0812">Transmembrane</keyword>
<keyword evidence="11 18" id="KW-0472">Membrane</keyword>
<feature type="transmembrane region" description="Helical" evidence="18">
    <location>
        <begin position="242"/>
        <end position="263"/>
    </location>
</feature>
<comment type="subunit">
    <text evidence="16">Cis- and trans-homodimer. Can form trans-heterodimers.</text>
</comment>
<accession>A0AAV1QC93</accession>
<dbReference type="SUPFAM" id="SSF48726">
    <property type="entry name" value="Immunoglobulin"/>
    <property type="match status" value="1"/>
</dbReference>
<evidence type="ECO:0000256" key="8">
    <source>
        <dbReference type="ARBA" id="ARBA00022889"/>
    </source>
</evidence>
<evidence type="ECO:0000256" key="3">
    <source>
        <dbReference type="ARBA" id="ARBA00007810"/>
    </source>
</evidence>
<protein>
    <submittedName>
        <fullName evidence="21">OX-2 membrane glycoprotein-like</fullName>
    </submittedName>
</protein>
<dbReference type="GO" id="GO:0150079">
    <property type="term" value="P:negative regulation of neuroinflammatory response"/>
    <property type="evidence" value="ECO:0007669"/>
    <property type="project" value="TreeGrafter"/>
</dbReference>
<evidence type="ECO:0000313" key="21">
    <source>
        <dbReference type="EMBL" id="CAK6980795.1"/>
    </source>
</evidence>
<evidence type="ECO:0000256" key="18">
    <source>
        <dbReference type="SAM" id="Phobius"/>
    </source>
</evidence>
<dbReference type="GO" id="GO:0034113">
    <property type="term" value="P:heterotypic cell-cell adhesion"/>
    <property type="evidence" value="ECO:0007669"/>
    <property type="project" value="TreeGrafter"/>
</dbReference>
<evidence type="ECO:0000259" key="20">
    <source>
        <dbReference type="PROSITE" id="PS50835"/>
    </source>
</evidence>
<name>A0AAV1QC93_SCOSC</name>
<feature type="domain" description="Ig-like" evidence="20">
    <location>
        <begin position="17"/>
        <end position="123"/>
    </location>
</feature>
<dbReference type="InterPro" id="IPR013106">
    <property type="entry name" value="Ig_V-set"/>
</dbReference>
<feature type="chain" id="PRO_5043965335" evidence="19">
    <location>
        <begin position="22"/>
        <end position="293"/>
    </location>
</feature>
<dbReference type="PROSITE" id="PS50835">
    <property type="entry name" value="IG_LIKE"/>
    <property type="match status" value="1"/>
</dbReference>
<proteinExistence type="inferred from homology"/>
<evidence type="ECO:0000256" key="11">
    <source>
        <dbReference type="ARBA" id="ARBA00023136"/>
    </source>
</evidence>
<dbReference type="InterPro" id="IPR007110">
    <property type="entry name" value="Ig-like_dom"/>
</dbReference>
<dbReference type="SMART" id="SM00409">
    <property type="entry name" value="IG"/>
    <property type="match status" value="1"/>
</dbReference>